<dbReference type="Ensembl" id="ENSABRT00000022849.1">
    <property type="protein sequence ID" value="ENSABRP00000016039.1"/>
    <property type="gene ID" value="ENSABRG00000014069.1"/>
</dbReference>
<protein>
    <submittedName>
        <fullName evidence="1">Uncharacterized protein</fullName>
    </submittedName>
</protein>
<dbReference type="InterPro" id="IPR027417">
    <property type="entry name" value="P-loop_NTPase"/>
</dbReference>
<accession>A0A8B9C8S5</accession>
<dbReference type="GeneTree" id="ENSGT00940000159712"/>
<evidence type="ECO:0000313" key="2">
    <source>
        <dbReference type="Proteomes" id="UP000694426"/>
    </source>
</evidence>
<dbReference type="Gene3D" id="3.40.50.300">
    <property type="entry name" value="P-loop containing nucleotide triphosphate hydrolases"/>
    <property type="match status" value="1"/>
</dbReference>
<evidence type="ECO:0000313" key="1">
    <source>
        <dbReference type="Ensembl" id="ENSABRP00000016039.1"/>
    </source>
</evidence>
<dbReference type="AlphaFoldDB" id="A0A8B9C8S5"/>
<proteinExistence type="predicted"/>
<organism evidence="1 2">
    <name type="scientific">Anser brachyrhynchus</name>
    <name type="common">Pink-footed goose</name>
    <dbReference type="NCBI Taxonomy" id="132585"/>
    <lineage>
        <taxon>Eukaryota</taxon>
        <taxon>Metazoa</taxon>
        <taxon>Chordata</taxon>
        <taxon>Craniata</taxon>
        <taxon>Vertebrata</taxon>
        <taxon>Euteleostomi</taxon>
        <taxon>Archelosauria</taxon>
        <taxon>Archosauria</taxon>
        <taxon>Dinosauria</taxon>
        <taxon>Saurischia</taxon>
        <taxon>Theropoda</taxon>
        <taxon>Coelurosauria</taxon>
        <taxon>Aves</taxon>
        <taxon>Neognathae</taxon>
        <taxon>Galloanserae</taxon>
        <taxon>Anseriformes</taxon>
        <taxon>Anatidae</taxon>
        <taxon>Anserinae</taxon>
        <taxon>Anser</taxon>
    </lineage>
</organism>
<name>A0A8B9C8S5_9AVES</name>
<reference evidence="1" key="2">
    <citation type="submission" date="2025-09" db="UniProtKB">
        <authorList>
            <consortium name="Ensembl"/>
        </authorList>
    </citation>
    <scope>IDENTIFICATION</scope>
</reference>
<reference evidence="1" key="1">
    <citation type="submission" date="2025-08" db="UniProtKB">
        <authorList>
            <consortium name="Ensembl"/>
        </authorList>
    </citation>
    <scope>IDENTIFICATION</scope>
</reference>
<keyword evidence="2" id="KW-1185">Reference proteome</keyword>
<dbReference type="SUPFAM" id="SSF52540">
    <property type="entry name" value="P-loop containing nucleoside triphosphate hydrolases"/>
    <property type="match status" value="1"/>
</dbReference>
<dbReference type="Proteomes" id="UP000694426">
    <property type="component" value="Unplaced"/>
</dbReference>
<sequence length="117" mass="13477">MQIVSNPIIIKLRQEELTLSNIRQYYFVCRNREEKYEALCNIYGSITVGQAMIFCQVKQLACRGRVVVSLQANVIQRFRDGKEKVLITTNRLQRGNPLALPHGPSAGRGHTMLLRFW</sequence>